<dbReference type="InterPro" id="IPR001279">
    <property type="entry name" value="Metallo-B-lactamas"/>
</dbReference>
<protein>
    <submittedName>
        <fullName evidence="4">MBL fold metallo-hydrolase</fullName>
    </submittedName>
</protein>
<dbReference type="Pfam" id="PF10996">
    <property type="entry name" value="Beta-Casp"/>
    <property type="match status" value="1"/>
</dbReference>
<dbReference type="CDD" id="cd16295">
    <property type="entry name" value="TTHA0252-CPSF-like_MBL-fold"/>
    <property type="match status" value="1"/>
</dbReference>
<dbReference type="InterPro" id="IPR036866">
    <property type="entry name" value="RibonucZ/Hydroxyglut_hydro"/>
</dbReference>
<dbReference type="GO" id="GO:0016787">
    <property type="term" value="F:hydrolase activity"/>
    <property type="evidence" value="ECO:0007669"/>
    <property type="project" value="UniProtKB-KW"/>
</dbReference>
<dbReference type="Pfam" id="PF07521">
    <property type="entry name" value="RMMBL"/>
    <property type="match status" value="1"/>
</dbReference>
<dbReference type="PANTHER" id="PTHR11203:SF37">
    <property type="entry name" value="INTEGRATOR COMPLEX SUBUNIT 11"/>
    <property type="match status" value="1"/>
</dbReference>
<feature type="domain" description="Beta-Casp" evidence="3">
    <location>
        <begin position="264"/>
        <end position="385"/>
    </location>
</feature>
<comment type="caution">
    <text evidence="4">The sequence shown here is derived from an EMBL/GenBank/DDBJ whole genome shotgun (WGS) entry which is preliminary data.</text>
</comment>
<dbReference type="Proteomes" id="UP000246132">
    <property type="component" value="Unassembled WGS sequence"/>
</dbReference>
<feature type="domain" description="Metallo-beta-lactamase" evidence="2">
    <location>
        <begin position="19"/>
        <end position="248"/>
    </location>
</feature>
<name>A0A3A8ANP0_9HYPH</name>
<accession>A0A3A8ANP0</accession>
<dbReference type="SMART" id="SM00849">
    <property type="entry name" value="Lactamase_B"/>
    <property type="match status" value="1"/>
</dbReference>
<dbReference type="SUPFAM" id="SSF56281">
    <property type="entry name" value="Metallo-hydrolase/oxidoreductase"/>
    <property type="match status" value="1"/>
</dbReference>
<dbReference type="PANTHER" id="PTHR11203">
    <property type="entry name" value="CLEAVAGE AND POLYADENYLATION SPECIFICITY FACTOR FAMILY MEMBER"/>
    <property type="match status" value="1"/>
</dbReference>
<dbReference type="GO" id="GO:0004521">
    <property type="term" value="F:RNA endonuclease activity"/>
    <property type="evidence" value="ECO:0007669"/>
    <property type="project" value="TreeGrafter"/>
</dbReference>
<dbReference type="InterPro" id="IPR050698">
    <property type="entry name" value="MBL"/>
</dbReference>
<dbReference type="EMBL" id="QFWV02000002">
    <property type="protein sequence ID" value="RKF08274.1"/>
    <property type="molecule type" value="Genomic_DNA"/>
</dbReference>
<dbReference type="InterPro" id="IPR022712">
    <property type="entry name" value="Beta_Casp"/>
</dbReference>
<gene>
    <name evidence="4" type="ORF">DEM25_003010</name>
</gene>
<proteinExistence type="predicted"/>
<evidence type="ECO:0000256" key="1">
    <source>
        <dbReference type="ARBA" id="ARBA00022801"/>
    </source>
</evidence>
<sequence length="531" mass="58867">MGRRSMATLTFYGAAGTVTGSCSMLDTGTTRFLVDCGLFQGNKTIRKLNDGDFPFNPADAEFLVLTHAHIDHSGLLPKLVKHGFSGPIYATEPTCDLLDFMLRDSAKIQMSNTERWNRKRQRKGLEPVEPLYTDVDAENTLRLLRPIGGYEEWFEPAPGIRIRFWNAGHILGSASAEVKFPDGDTGNTMRLLFSGDIGPEEKVFHPEPEAETGFDYIICESTYGDRDRDDYTLEKRRDMLRKELVRGLSAGGNVVIPAFAVERSQELLHDIGVLLANGDMPNATVFLDSPLAKNVTEVFIKHADTLSDVAIDNGQLFRDPQFRLVQNVEESKAINRIDGGAVIISASGMADAGRIQHHIKNNIWRRNATILFVGYQAPGTLGHVITSGADMVRIHGKEYVVNADIRRLGNYSAHADQGELIDWILERTPVSGGIFLNHGDDDAREELARLLADRGIDAGHIHMPQFDESFELVAGDARSKGRVAQRIPADELLTDWNNDYAAFIVALTQQLNTADNDAERRALIKRLQGAL</sequence>
<organism evidence="4 5">
    <name type="scientific">Oceaniradius stylonematis</name>
    <dbReference type="NCBI Taxonomy" id="2184161"/>
    <lineage>
        <taxon>Bacteria</taxon>
        <taxon>Pseudomonadati</taxon>
        <taxon>Pseudomonadota</taxon>
        <taxon>Alphaproteobacteria</taxon>
        <taxon>Hyphomicrobiales</taxon>
        <taxon>Ahrensiaceae</taxon>
        <taxon>Oceaniradius</taxon>
    </lineage>
</organism>
<dbReference type="Gene3D" id="3.40.50.10890">
    <property type="match status" value="1"/>
</dbReference>
<keyword evidence="1 4" id="KW-0378">Hydrolase</keyword>
<evidence type="ECO:0000313" key="4">
    <source>
        <dbReference type="EMBL" id="RKF08274.1"/>
    </source>
</evidence>
<reference evidence="4 5" key="1">
    <citation type="journal article" date="2018" name="Int. J. Syst. Bacteriol.">
        <title>Oceaniradius stylonemae gen. nov., sp. nov., isolated from a red alga, Stylonema cornu-cervi.</title>
        <authorList>
            <person name="Jeong S."/>
        </authorList>
    </citation>
    <scope>NUCLEOTIDE SEQUENCE [LARGE SCALE GENOMIC DNA]</scope>
    <source>
        <strain evidence="4 5">StC1</strain>
    </source>
</reference>
<evidence type="ECO:0000259" key="2">
    <source>
        <dbReference type="SMART" id="SM00849"/>
    </source>
</evidence>
<dbReference type="InterPro" id="IPR011108">
    <property type="entry name" value="RMMBL"/>
</dbReference>
<dbReference type="OrthoDB" id="9803916at2"/>
<keyword evidence="5" id="KW-1185">Reference proteome</keyword>
<dbReference type="AlphaFoldDB" id="A0A3A8ANP0"/>
<evidence type="ECO:0000313" key="5">
    <source>
        <dbReference type="Proteomes" id="UP000246132"/>
    </source>
</evidence>
<dbReference type="SMART" id="SM01027">
    <property type="entry name" value="Beta-Casp"/>
    <property type="match status" value="1"/>
</dbReference>
<dbReference type="Gene3D" id="3.60.15.10">
    <property type="entry name" value="Ribonuclease Z/Hydroxyacylglutathione hydrolase-like"/>
    <property type="match status" value="1"/>
</dbReference>
<dbReference type="Pfam" id="PF00753">
    <property type="entry name" value="Lactamase_B"/>
    <property type="match status" value="1"/>
</dbReference>
<evidence type="ECO:0000259" key="3">
    <source>
        <dbReference type="SMART" id="SM01027"/>
    </source>
</evidence>
<dbReference type="PROSITE" id="PS51257">
    <property type="entry name" value="PROKAR_LIPOPROTEIN"/>
    <property type="match status" value="1"/>
</dbReference>